<feature type="chain" id="PRO_5025541695" evidence="1">
    <location>
        <begin position="20"/>
        <end position="203"/>
    </location>
</feature>
<dbReference type="AlphaFoldDB" id="A0A6A6UHH2"/>
<dbReference type="EMBL" id="MU004233">
    <property type="protein sequence ID" value="KAF2671136.1"/>
    <property type="molecule type" value="Genomic_DNA"/>
</dbReference>
<gene>
    <name evidence="2" type="ORF">BT63DRAFT_209344</name>
</gene>
<evidence type="ECO:0000313" key="2">
    <source>
        <dbReference type="EMBL" id="KAF2671136.1"/>
    </source>
</evidence>
<reference evidence="2" key="1">
    <citation type="journal article" date="2020" name="Stud. Mycol.">
        <title>101 Dothideomycetes genomes: a test case for predicting lifestyles and emergence of pathogens.</title>
        <authorList>
            <person name="Haridas S."/>
            <person name="Albert R."/>
            <person name="Binder M."/>
            <person name="Bloem J."/>
            <person name="Labutti K."/>
            <person name="Salamov A."/>
            <person name="Andreopoulos B."/>
            <person name="Baker S."/>
            <person name="Barry K."/>
            <person name="Bills G."/>
            <person name="Bluhm B."/>
            <person name="Cannon C."/>
            <person name="Castanera R."/>
            <person name="Culley D."/>
            <person name="Daum C."/>
            <person name="Ezra D."/>
            <person name="Gonzalez J."/>
            <person name="Henrissat B."/>
            <person name="Kuo A."/>
            <person name="Liang C."/>
            <person name="Lipzen A."/>
            <person name="Lutzoni F."/>
            <person name="Magnuson J."/>
            <person name="Mondo S."/>
            <person name="Nolan M."/>
            <person name="Ohm R."/>
            <person name="Pangilinan J."/>
            <person name="Park H.-J."/>
            <person name="Ramirez L."/>
            <person name="Alfaro M."/>
            <person name="Sun H."/>
            <person name="Tritt A."/>
            <person name="Yoshinaga Y."/>
            <person name="Zwiers L.-H."/>
            <person name="Turgeon B."/>
            <person name="Goodwin S."/>
            <person name="Spatafora J."/>
            <person name="Crous P."/>
            <person name="Grigoriev I."/>
        </authorList>
    </citation>
    <scope>NUCLEOTIDE SEQUENCE</scope>
    <source>
        <strain evidence="2">CBS 115976</strain>
    </source>
</reference>
<proteinExistence type="predicted"/>
<keyword evidence="3" id="KW-1185">Reference proteome</keyword>
<feature type="signal peptide" evidence="1">
    <location>
        <begin position="1"/>
        <end position="19"/>
    </location>
</feature>
<dbReference type="OrthoDB" id="3545468at2759"/>
<evidence type="ECO:0000256" key="1">
    <source>
        <dbReference type="SAM" id="SignalP"/>
    </source>
</evidence>
<keyword evidence="1" id="KW-0732">Signal</keyword>
<accession>A0A6A6UHH2</accession>
<organism evidence="2 3">
    <name type="scientific">Microthyrium microscopicum</name>
    <dbReference type="NCBI Taxonomy" id="703497"/>
    <lineage>
        <taxon>Eukaryota</taxon>
        <taxon>Fungi</taxon>
        <taxon>Dikarya</taxon>
        <taxon>Ascomycota</taxon>
        <taxon>Pezizomycotina</taxon>
        <taxon>Dothideomycetes</taxon>
        <taxon>Dothideomycetes incertae sedis</taxon>
        <taxon>Microthyriales</taxon>
        <taxon>Microthyriaceae</taxon>
        <taxon>Microthyrium</taxon>
    </lineage>
</organism>
<sequence length="203" mass="21570">MRYFLTVSLVPLLSFLAVAAPTAPIVTPVPLYPGQCTGFPNWQRSPDDITGSFYLTLDQVDDSSLNGLRNSISAITGPGGQGSRVTFTTERDLALPVMACKKGVVAENYGSAPSPVTFEGIGTSYQAYYSTAGVNLQIYTHEIGGVQQDGTFIGVNNITTWGLTLQSGTIENTYDYYTARLLGPDSGPLGAREVTGFVKPVGL</sequence>
<evidence type="ECO:0000313" key="3">
    <source>
        <dbReference type="Proteomes" id="UP000799302"/>
    </source>
</evidence>
<name>A0A6A6UHH2_9PEZI</name>
<protein>
    <submittedName>
        <fullName evidence="2">Uncharacterized protein</fullName>
    </submittedName>
</protein>
<dbReference type="Proteomes" id="UP000799302">
    <property type="component" value="Unassembled WGS sequence"/>
</dbReference>